<dbReference type="InterPro" id="IPR036866">
    <property type="entry name" value="RibonucZ/Hydroxyglut_hydro"/>
</dbReference>
<protein>
    <submittedName>
        <fullName evidence="1">Uncharacterized protein</fullName>
    </submittedName>
</protein>
<proteinExistence type="predicted"/>
<keyword evidence="2" id="KW-1185">Reference proteome</keyword>
<accession>A0ABQ8GVT3</accession>
<evidence type="ECO:0000313" key="1">
    <source>
        <dbReference type="EMBL" id="KAH7065188.1"/>
    </source>
</evidence>
<dbReference type="EMBL" id="JAGTJR010000001">
    <property type="protein sequence ID" value="KAH7065188.1"/>
    <property type="molecule type" value="Genomic_DNA"/>
</dbReference>
<dbReference type="Gene3D" id="3.60.15.10">
    <property type="entry name" value="Ribonuclease Z/Hydroxyacylglutathione hydrolase-like"/>
    <property type="match status" value="1"/>
</dbReference>
<comment type="caution">
    <text evidence="1">The sequence shown here is derived from an EMBL/GenBank/DDBJ whole genome shotgun (WGS) entry which is preliminary data.</text>
</comment>
<name>A0ABQ8GVT3_9PEZI</name>
<reference evidence="1 2" key="1">
    <citation type="journal article" date="2021" name="Nat. Commun.">
        <title>Genetic determinants of endophytism in the Arabidopsis root mycobiome.</title>
        <authorList>
            <person name="Mesny F."/>
            <person name="Miyauchi S."/>
            <person name="Thiergart T."/>
            <person name="Pickel B."/>
            <person name="Atanasova L."/>
            <person name="Karlsson M."/>
            <person name="Huettel B."/>
            <person name="Barry K.W."/>
            <person name="Haridas S."/>
            <person name="Chen C."/>
            <person name="Bauer D."/>
            <person name="Andreopoulos W."/>
            <person name="Pangilinan J."/>
            <person name="LaButti K."/>
            <person name="Riley R."/>
            <person name="Lipzen A."/>
            <person name="Clum A."/>
            <person name="Drula E."/>
            <person name="Henrissat B."/>
            <person name="Kohler A."/>
            <person name="Grigoriev I.V."/>
            <person name="Martin F.M."/>
            <person name="Hacquard S."/>
        </authorList>
    </citation>
    <scope>NUCLEOTIDE SEQUENCE [LARGE SCALE GENOMIC DNA]</scope>
    <source>
        <strain evidence="1 2">MPI-SDFR-AT-0080</strain>
    </source>
</reference>
<evidence type="ECO:0000313" key="2">
    <source>
        <dbReference type="Proteomes" id="UP000774617"/>
    </source>
</evidence>
<sequence length="144" mass="16442">MSTFDGLVAGEGQVFPSTRAATARLRRLRRLTLRQEFPAIQVDFFRASSHHPPPLACLLSRHFLFLPPHVHSDRLQGLDSLKAPFVYCSPATREILLRLGKYPRRLNFAKGILESRIPAYTHLKKLLKTIPLETPHGHRTATWK</sequence>
<organism evidence="1 2">
    <name type="scientific">Macrophomina phaseolina</name>
    <dbReference type="NCBI Taxonomy" id="35725"/>
    <lineage>
        <taxon>Eukaryota</taxon>
        <taxon>Fungi</taxon>
        <taxon>Dikarya</taxon>
        <taxon>Ascomycota</taxon>
        <taxon>Pezizomycotina</taxon>
        <taxon>Dothideomycetes</taxon>
        <taxon>Dothideomycetes incertae sedis</taxon>
        <taxon>Botryosphaeriales</taxon>
        <taxon>Botryosphaeriaceae</taxon>
        <taxon>Macrophomina</taxon>
    </lineage>
</organism>
<dbReference type="Proteomes" id="UP000774617">
    <property type="component" value="Unassembled WGS sequence"/>
</dbReference>
<gene>
    <name evidence="1" type="ORF">B0J12DRAFT_734538</name>
</gene>